<feature type="transmembrane region" description="Helical" evidence="1">
    <location>
        <begin position="6"/>
        <end position="29"/>
    </location>
</feature>
<evidence type="ECO:0000256" key="1">
    <source>
        <dbReference type="SAM" id="Phobius"/>
    </source>
</evidence>
<evidence type="ECO:0000313" key="2">
    <source>
        <dbReference type="EMBL" id="NOJ80339.1"/>
    </source>
</evidence>
<comment type="caution">
    <text evidence="2">The sequence shown here is derived from an EMBL/GenBank/DDBJ whole genome shotgun (WGS) entry which is preliminary data.</text>
</comment>
<gene>
    <name evidence="2" type="ORF">HNV28_18685</name>
</gene>
<proteinExistence type="predicted"/>
<evidence type="ECO:0000313" key="3">
    <source>
        <dbReference type="Proteomes" id="UP000533080"/>
    </source>
</evidence>
<keyword evidence="1" id="KW-1133">Transmembrane helix</keyword>
<organism evidence="2 3">
    <name type="scientific">Myxococcus xanthus</name>
    <dbReference type="NCBI Taxonomy" id="34"/>
    <lineage>
        <taxon>Bacteria</taxon>
        <taxon>Pseudomonadati</taxon>
        <taxon>Myxococcota</taxon>
        <taxon>Myxococcia</taxon>
        <taxon>Myxococcales</taxon>
        <taxon>Cystobacterineae</taxon>
        <taxon>Myxococcaceae</taxon>
        <taxon>Myxococcus</taxon>
    </lineage>
</organism>
<dbReference type="Proteomes" id="UP000533080">
    <property type="component" value="Unassembled WGS sequence"/>
</dbReference>
<name>A0A7Y4MS72_MYXXA</name>
<protein>
    <submittedName>
        <fullName evidence="2">Uncharacterized protein</fullName>
    </submittedName>
</protein>
<keyword evidence="1" id="KW-0812">Transmembrane</keyword>
<dbReference type="RefSeq" id="WP_171442523.1">
    <property type="nucleotide sequence ID" value="NZ_JABFNS010000040.1"/>
</dbReference>
<dbReference type="AlphaFoldDB" id="A0A7Y4MS72"/>
<sequence length="283" mass="30846">MASKIFAIGVAVVVENEALFVGVFLCMWFDLSWSGEWLFDWCACLRGVMGMSAIRSGLGFAAIFGVLVLFPLPTVAGVTWLDTTGTQRAGSGYPISNRLTTNWAYASRGAEALCAQWGYARGLYTGSQNGDIMGIDCLSSDIAQWFDVPGSQVRMWASWLNGHVAVDNQAYFLASIVAHSICATSPGDYGTGFFTGYQDFENDLVGLVCIPREYVGRFGADTDDPRFPDLANISGDIRGAAWWALRSSSIQICQYRGYQTGVPVYFTPYPNSYTVVNLSVACF</sequence>
<reference evidence="2 3" key="1">
    <citation type="submission" date="2020-05" db="EMBL/GenBank/DDBJ databases">
        <authorList>
            <person name="Whitworth D."/>
        </authorList>
    </citation>
    <scope>NUCLEOTIDE SEQUENCE [LARGE SCALE GENOMIC DNA]</scope>
    <source>
        <strain evidence="2 3">AM005</strain>
    </source>
</reference>
<feature type="transmembrane region" description="Helical" evidence="1">
    <location>
        <begin position="58"/>
        <end position="81"/>
    </location>
</feature>
<accession>A0A7Y4MS72</accession>
<keyword evidence="1" id="KW-0472">Membrane</keyword>
<dbReference type="EMBL" id="JABFNT010000056">
    <property type="protein sequence ID" value="NOJ80339.1"/>
    <property type="molecule type" value="Genomic_DNA"/>
</dbReference>